<name>A0ABV8PU14_9BACT</name>
<keyword evidence="3 8" id="KW-0732">Signal</keyword>
<dbReference type="Gene3D" id="2.180.10.10">
    <property type="entry name" value="RHS repeat-associated core"/>
    <property type="match status" value="2"/>
</dbReference>
<evidence type="ECO:0000313" key="11">
    <source>
        <dbReference type="Proteomes" id="UP001595906"/>
    </source>
</evidence>
<sequence length="1692" mass="185520">MAQKNFICRFLFSVCIGLCTYQTAQAQQWNPNFLIGTSTGSYNYSYNQTPDQLVDIYPAAIPNTGLTYQWEQSLYPTTAFTPIQGATSSSYSFTVPLAQTQYYRKRVTSSLGSIYSNTVKITVVSINWEDNNYIREHDVLTSGITNWQTIDQMSIGVGQKLQTTTYVDGLGRTNQKISRETATPAAANSLWGDLVQFSQYDALGREPIKYLPYTTTNQSGKLKTSPITDQSQYYTTTYNETSAFTSVTFDNSPVNRVTNIKEPGAVWAASAGKSAKYDLNGTLDNVQQFKVDYVQGDAPINYGAYPINALLKTTSIDEYNKQVVEYTDGTGKLILRKVQLDDVPTAAHAGWICTYNVYDEFGLLRFQIQPEAVKYLDANGWTFATPNGAQVLAGLCFQYNYDDKGRMIWKKAPGAAPLNMVYDSRDRVVFMQDGNQAAMTIPQWTTNLYDDLDRPTLTALYNTTESLSNLQTDIANATTYNTVTVTNQGSPIVDLVVDNRIAGNNYTAQNSISFTADAGGSFTSEDGAEFTAQIDGTSTNPSTTTTVTVFTSPISTANLNNPSVCTIVKYLFYDNYNFTNVKSFNTSFTNTTAYSNADPNVLPIVPSQRTLSYPTGSMVRVLGTNTFLGATEYYDEKGRHIQTLEDNIRSGIDITTTQHHFDGRLLSTCSNHTTPYTGFSGFITLTKYLFDKLGRVTTIQKQFGTNTMASVATYDYDDVGRVKTKHLDPNYSNSNNGGSIQDLESLNYSFNIHNQITGINKDYALKNPANYNKWGHFFGLYLGFDNKDNTFANARLNGQVAGLLWNTQGDDAQRKYDYTYDNAGRLTVATYNEKQHLGDNWDHSKMDFTVSGTSGQITYDLNGNLLTLLQKGVVAGTAAPITIDDLRYKYNTFSNQLQSVTDQMTTQNLNGQFGDFKDGSNADTPDYVYDANGNLVIDLNKNVQTLNGGTYGITYNFLDKPEQIRIVGKGTIKIVYSADGEKLQRSFMPENGGTSTTTTYINQFVYQSTGSATDQLGFINFEEGRIRSMQAVSQGNGYDALIENGNINLPNGQMGAYDYFVRDYQQNVRMILTEETHVSSSTCTMETARASIEDGVFGQTGSANEVETSRIATPSGWSGNTTAFVSRLGNSVGVNLGPNTLQKVMAGDQVNATVLYYHNANATAGSNNLLNNILGNLLSTINAGSGNIGNLAKGNGAAITSNLNSSPAFTGLVQQANGSTGPKAYLTVLFFDERFNFIAAADGGAAQQQVAASVSSNGAQLVLANIKAPKNGYAYVYVSNQSDQPVYFDNLQVGITAGNIIEENHYYAYGLKIAGISSKKLGDSFEGLLKNNNLYNDKELFDDGDLSWYDYGFRNYDPQIGRFVQLDPLTDSYPELTPYQYASNDPITNIDIDGLEGGGAVGGPVAGYFTDLMSDIKSASIDVMNIKIAVKATDATLKVANEGSKVFTTVAEFSNILYSILRRVKAVDDTKQVGAAVAGGINKFLSFQNEKNNEVAYFESGDVVSTTTDFDVDTDGDISDVPKSEIIKDKFHLNSVASGQRVNPYSYSYDVLPDEQKYLAALRSHGVKIRGVFALVYKGTTTFGTHEDTGPAGQSTNGEGSVHLASAAGIKANKNGSGGVDDNSVQFFYFKNSEQHFYKDKGKPWYTGGRSKLPTPEQVNQLGQFLLDKYKSEVDGLKNHMNKNVKHVKIYD</sequence>
<keyword evidence="5" id="KW-0119">Carbohydrate metabolism</keyword>
<evidence type="ECO:0000256" key="8">
    <source>
        <dbReference type="SAM" id="SignalP"/>
    </source>
</evidence>
<evidence type="ECO:0000259" key="9">
    <source>
        <dbReference type="Pfam" id="PF20041"/>
    </source>
</evidence>
<protein>
    <submittedName>
        <fullName evidence="10">DUF6443 domain-containing protein</fullName>
    </submittedName>
</protein>
<keyword evidence="11" id="KW-1185">Reference proteome</keyword>
<keyword evidence="6" id="KW-0326">Glycosidase</keyword>
<gene>
    <name evidence="10" type="ORF">ACFOW1_06410</name>
</gene>
<evidence type="ECO:0000313" key="10">
    <source>
        <dbReference type="EMBL" id="MFC4231512.1"/>
    </source>
</evidence>
<evidence type="ECO:0000256" key="3">
    <source>
        <dbReference type="ARBA" id="ARBA00022729"/>
    </source>
</evidence>
<evidence type="ECO:0000256" key="5">
    <source>
        <dbReference type="ARBA" id="ARBA00023277"/>
    </source>
</evidence>
<dbReference type="Proteomes" id="UP001595906">
    <property type="component" value="Unassembled WGS sequence"/>
</dbReference>
<keyword evidence="2" id="KW-0964">Secreted</keyword>
<organism evidence="10 11">
    <name type="scientific">Parasediminibacterium paludis</name>
    <dbReference type="NCBI Taxonomy" id="908966"/>
    <lineage>
        <taxon>Bacteria</taxon>
        <taxon>Pseudomonadati</taxon>
        <taxon>Bacteroidota</taxon>
        <taxon>Chitinophagia</taxon>
        <taxon>Chitinophagales</taxon>
        <taxon>Chitinophagaceae</taxon>
        <taxon>Parasediminibacterium</taxon>
    </lineage>
</organism>
<dbReference type="Pfam" id="PF07335">
    <property type="entry name" value="Glyco_hydro_75"/>
    <property type="match status" value="1"/>
</dbReference>
<dbReference type="InterPro" id="IPR009939">
    <property type="entry name" value="Chitosanase_fungal"/>
</dbReference>
<dbReference type="PANTHER" id="PTHR32305:SF15">
    <property type="entry name" value="PROTEIN RHSA-RELATED"/>
    <property type="match status" value="1"/>
</dbReference>
<evidence type="ECO:0000256" key="4">
    <source>
        <dbReference type="ARBA" id="ARBA00022801"/>
    </source>
</evidence>
<dbReference type="NCBIfam" id="TIGR03696">
    <property type="entry name" value="Rhs_assc_core"/>
    <property type="match status" value="1"/>
</dbReference>
<dbReference type="RefSeq" id="WP_379013014.1">
    <property type="nucleotide sequence ID" value="NZ_JBHSDC010000008.1"/>
</dbReference>
<dbReference type="Pfam" id="PF20041">
    <property type="entry name" value="DUF6443"/>
    <property type="match status" value="1"/>
</dbReference>
<evidence type="ECO:0000256" key="6">
    <source>
        <dbReference type="ARBA" id="ARBA00023295"/>
    </source>
</evidence>
<evidence type="ECO:0000256" key="2">
    <source>
        <dbReference type="ARBA" id="ARBA00022525"/>
    </source>
</evidence>
<dbReference type="InterPro" id="IPR022385">
    <property type="entry name" value="Rhs_assc_core"/>
</dbReference>
<dbReference type="InterPro" id="IPR050708">
    <property type="entry name" value="T6SS_VgrG/RHS"/>
</dbReference>
<evidence type="ECO:0000256" key="7">
    <source>
        <dbReference type="ARBA" id="ARBA00023326"/>
    </source>
</evidence>
<feature type="domain" description="DUF6443" evidence="9">
    <location>
        <begin position="153"/>
        <end position="277"/>
    </location>
</feature>
<feature type="chain" id="PRO_5046870946" evidence="8">
    <location>
        <begin position="27"/>
        <end position="1692"/>
    </location>
</feature>
<keyword evidence="4" id="KW-0378">Hydrolase</keyword>
<evidence type="ECO:0000256" key="1">
    <source>
        <dbReference type="ARBA" id="ARBA00004613"/>
    </source>
</evidence>
<dbReference type="InterPro" id="IPR045619">
    <property type="entry name" value="DUF6443"/>
</dbReference>
<dbReference type="PANTHER" id="PTHR32305">
    <property type="match status" value="1"/>
</dbReference>
<accession>A0ABV8PU14</accession>
<proteinExistence type="predicted"/>
<dbReference type="EMBL" id="JBHSDC010000008">
    <property type="protein sequence ID" value="MFC4231512.1"/>
    <property type="molecule type" value="Genomic_DNA"/>
</dbReference>
<comment type="subcellular location">
    <subcellularLocation>
        <location evidence="1">Secreted</location>
    </subcellularLocation>
</comment>
<feature type="signal peptide" evidence="8">
    <location>
        <begin position="1"/>
        <end position="26"/>
    </location>
</feature>
<comment type="caution">
    <text evidence="10">The sequence shown here is derived from an EMBL/GenBank/DDBJ whole genome shotgun (WGS) entry which is preliminary data.</text>
</comment>
<reference evidence="11" key="1">
    <citation type="journal article" date="2019" name="Int. J. Syst. Evol. Microbiol.">
        <title>The Global Catalogue of Microorganisms (GCM) 10K type strain sequencing project: providing services to taxonomists for standard genome sequencing and annotation.</title>
        <authorList>
            <consortium name="The Broad Institute Genomics Platform"/>
            <consortium name="The Broad Institute Genome Sequencing Center for Infectious Disease"/>
            <person name="Wu L."/>
            <person name="Ma J."/>
        </authorList>
    </citation>
    <scope>NUCLEOTIDE SEQUENCE [LARGE SCALE GENOMIC DNA]</scope>
    <source>
        <strain evidence="11">CECT 8010</strain>
    </source>
</reference>
<keyword evidence="7" id="KW-0624">Polysaccharide degradation</keyword>